<evidence type="ECO:0000313" key="8">
    <source>
        <dbReference type="EMBL" id="ATA20443.1"/>
    </source>
</evidence>
<keyword evidence="9" id="KW-1185">Reference proteome</keyword>
<evidence type="ECO:0000256" key="1">
    <source>
        <dbReference type="ARBA" id="ARBA00005854"/>
    </source>
</evidence>
<gene>
    <name evidence="8" type="ORF">AWC35_14445</name>
</gene>
<dbReference type="AlphaFoldDB" id="A0A250B2G9"/>
<evidence type="ECO:0000313" key="9">
    <source>
        <dbReference type="Proteomes" id="UP000217182"/>
    </source>
</evidence>
<dbReference type="SUPFAM" id="SSF51735">
    <property type="entry name" value="NAD(P)-binding Rossmann-fold domains"/>
    <property type="match status" value="1"/>
</dbReference>
<dbReference type="EMBL" id="CP014136">
    <property type="protein sequence ID" value="ATA20443.1"/>
    <property type="molecule type" value="Genomic_DNA"/>
</dbReference>
<keyword evidence="4" id="KW-0520">NAD</keyword>
<accession>A0A250B2G9</accession>
<protein>
    <submittedName>
        <fullName evidence="8">3-phosphoglycerate dehydrogenase</fullName>
    </submittedName>
</protein>
<dbReference type="KEGG" id="gqu:AWC35_14445"/>
<name>A0A250B2G9_9GAMM</name>
<reference evidence="8 9" key="1">
    <citation type="submission" date="2016-01" db="EMBL/GenBank/DDBJ databases">
        <authorList>
            <person name="Oliw E.H."/>
        </authorList>
    </citation>
    <scope>NUCLEOTIDE SEQUENCE [LARGE SCALE GENOMIC DNA]</scope>
    <source>
        <strain evidence="8 9">FRB97</strain>
    </source>
</reference>
<keyword evidence="2" id="KW-0963">Cytoplasm</keyword>
<organism evidence="8 9">
    <name type="scientific">Gibbsiella quercinecans</name>
    <dbReference type="NCBI Taxonomy" id="929813"/>
    <lineage>
        <taxon>Bacteria</taxon>
        <taxon>Pseudomonadati</taxon>
        <taxon>Pseudomonadota</taxon>
        <taxon>Gammaproteobacteria</taxon>
        <taxon>Enterobacterales</taxon>
        <taxon>Yersiniaceae</taxon>
        <taxon>Gibbsiella</taxon>
    </lineage>
</organism>
<evidence type="ECO:0000259" key="6">
    <source>
        <dbReference type="Pfam" id="PF00389"/>
    </source>
</evidence>
<proteinExistence type="inferred from homology"/>
<evidence type="ECO:0000259" key="7">
    <source>
        <dbReference type="Pfam" id="PF02826"/>
    </source>
</evidence>
<dbReference type="CDD" id="cd12173">
    <property type="entry name" value="PGDH_4"/>
    <property type="match status" value="1"/>
</dbReference>
<sequence>MANILVAGKIHQAGLEILHNAAGFHIKQVSEISVDSYTPFLNDADALLIRTQPLTAREVNAAPKLRIVSRHGVGYDSVDVDALTARNIPLTIVGDVNSLSVAEHTLSLLLALAKRVCYFDRSVREGHWNRRNSFSAVELAGRTLFILGFGRIGREVANLAKNFRMQIIAYDPFLPDSVFAEHGVRRITEIAAGLQQADAVTVHLPLSGDKPLIGAAELLQMKHGALLINTARGGIVDEEALARALQNGALGGAGLDVLQDEPPRLHSALLAQTDRLILSPHSAGLTEEAAIRMSVCAATNIVTYFNGQLDTELVVNKQVLQLNKLMSQQP</sequence>
<dbReference type="InterPro" id="IPR006139">
    <property type="entry name" value="D-isomer_2_OHA_DH_cat_dom"/>
</dbReference>
<comment type="similarity">
    <text evidence="1 5">Belongs to the D-isomer specific 2-hydroxyacid dehydrogenase family.</text>
</comment>
<dbReference type="InterPro" id="IPR029753">
    <property type="entry name" value="D-isomer_DH_CS"/>
</dbReference>
<dbReference type="RefSeq" id="WP_095847032.1">
    <property type="nucleotide sequence ID" value="NZ_CAMKXY010000078.1"/>
</dbReference>
<dbReference type="InterPro" id="IPR050857">
    <property type="entry name" value="D-2-hydroxyacid_DH"/>
</dbReference>
<dbReference type="OrthoDB" id="9805416at2"/>
<dbReference type="GO" id="GO:0016616">
    <property type="term" value="F:oxidoreductase activity, acting on the CH-OH group of donors, NAD or NADP as acceptor"/>
    <property type="evidence" value="ECO:0007669"/>
    <property type="project" value="InterPro"/>
</dbReference>
<dbReference type="PANTHER" id="PTHR42789">
    <property type="entry name" value="D-ISOMER SPECIFIC 2-HYDROXYACID DEHYDROGENASE FAMILY PROTEIN (AFU_ORTHOLOGUE AFUA_6G10090)"/>
    <property type="match status" value="1"/>
</dbReference>
<dbReference type="Pfam" id="PF02826">
    <property type="entry name" value="2-Hacid_dh_C"/>
    <property type="match status" value="1"/>
</dbReference>
<dbReference type="InterPro" id="IPR036291">
    <property type="entry name" value="NAD(P)-bd_dom_sf"/>
</dbReference>
<dbReference type="PANTHER" id="PTHR42789:SF1">
    <property type="entry name" value="D-ISOMER SPECIFIC 2-HYDROXYACID DEHYDROGENASE FAMILY PROTEIN (AFU_ORTHOLOGUE AFUA_6G10090)"/>
    <property type="match status" value="1"/>
</dbReference>
<keyword evidence="3 5" id="KW-0560">Oxidoreductase</keyword>
<dbReference type="Pfam" id="PF00389">
    <property type="entry name" value="2-Hacid_dh"/>
    <property type="match status" value="1"/>
</dbReference>
<evidence type="ECO:0000256" key="3">
    <source>
        <dbReference type="ARBA" id="ARBA00023002"/>
    </source>
</evidence>
<evidence type="ECO:0000256" key="2">
    <source>
        <dbReference type="ARBA" id="ARBA00022490"/>
    </source>
</evidence>
<evidence type="ECO:0000256" key="4">
    <source>
        <dbReference type="ARBA" id="ARBA00023027"/>
    </source>
</evidence>
<dbReference type="SUPFAM" id="SSF52283">
    <property type="entry name" value="Formate/glycerate dehydrogenase catalytic domain-like"/>
    <property type="match status" value="1"/>
</dbReference>
<feature type="domain" description="D-isomer specific 2-hydroxyacid dehydrogenase NAD-binding" evidence="7">
    <location>
        <begin position="106"/>
        <end position="283"/>
    </location>
</feature>
<dbReference type="InterPro" id="IPR006140">
    <property type="entry name" value="D-isomer_DH_NAD-bd"/>
</dbReference>
<evidence type="ECO:0000256" key="5">
    <source>
        <dbReference type="RuleBase" id="RU003719"/>
    </source>
</evidence>
<feature type="domain" description="D-isomer specific 2-hydroxyacid dehydrogenase catalytic" evidence="6">
    <location>
        <begin position="4"/>
        <end position="314"/>
    </location>
</feature>
<dbReference type="PROSITE" id="PS00671">
    <property type="entry name" value="D_2_HYDROXYACID_DH_3"/>
    <property type="match status" value="1"/>
</dbReference>
<dbReference type="Proteomes" id="UP000217182">
    <property type="component" value="Chromosome"/>
</dbReference>
<dbReference type="GO" id="GO:0051287">
    <property type="term" value="F:NAD binding"/>
    <property type="evidence" value="ECO:0007669"/>
    <property type="project" value="InterPro"/>
</dbReference>
<dbReference type="Gene3D" id="3.40.50.720">
    <property type="entry name" value="NAD(P)-binding Rossmann-like Domain"/>
    <property type="match status" value="2"/>
</dbReference>